<reference evidence="2" key="2">
    <citation type="submission" date="2015-01" db="EMBL/GenBank/DDBJ databases">
        <title>Evolutionary Origins and Diversification of the Mycorrhizal Mutualists.</title>
        <authorList>
            <consortium name="DOE Joint Genome Institute"/>
            <consortium name="Mycorrhizal Genomics Consortium"/>
            <person name="Kohler A."/>
            <person name="Kuo A."/>
            <person name="Nagy L.G."/>
            <person name="Floudas D."/>
            <person name="Copeland A."/>
            <person name="Barry K.W."/>
            <person name="Cichocki N."/>
            <person name="Veneault-Fourrey C."/>
            <person name="LaButti K."/>
            <person name="Lindquist E.A."/>
            <person name="Lipzen A."/>
            <person name="Lundell T."/>
            <person name="Morin E."/>
            <person name="Murat C."/>
            <person name="Riley R."/>
            <person name="Ohm R."/>
            <person name="Sun H."/>
            <person name="Tunlid A."/>
            <person name="Henrissat B."/>
            <person name="Grigoriev I.V."/>
            <person name="Hibbett D.S."/>
            <person name="Martin F."/>
        </authorList>
    </citation>
    <scope>NUCLEOTIDE SEQUENCE [LARGE SCALE GENOMIC DNA]</scope>
    <source>
        <strain evidence="2">MUT 4182</strain>
    </source>
</reference>
<dbReference type="AlphaFoldDB" id="A0A0C3MFB3"/>
<accession>A0A0C3MFB3</accession>
<dbReference type="EMBL" id="KN822955">
    <property type="protein sequence ID" value="KIO32417.1"/>
    <property type="molecule type" value="Genomic_DNA"/>
</dbReference>
<proteinExistence type="predicted"/>
<evidence type="ECO:0000313" key="1">
    <source>
        <dbReference type="EMBL" id="KIO32417.1"/>
    </source>
</evidence>
<keyword evidence="2" id="KW-1185">Reference proteome</keyword>
<reference evidence="1 2" key="1">
    <citation type="submission" date="2014-04" db="EMBL/GenBank/DDBJ databases">
        <authorList>
            <consortium name="DOE Joint Genome Institute"/>
            <person name="Kuo A."/>
            <person name="Girlanda M."/>
            <person name="Perotto S."/>
            <person name="Kohler A."/>
            <person name="Nagy L.G."/>
            <person name="Floudas D."/>
            <person name="Copeland A."/>
            <person name="Barry K.W."/>
            <person name="Cichocki N."/>
            <person name="Veneault-Fourrey C."/>
            <person name="LaButti K."/>
            <person name="Lindquist E.A."/>
            <person name="Lipzen A."/>
            <person name="Lundell T."/>
            <person name="Morin E."/>
            <person name="Murat C."/>
            <person name="Sun H."/>
            <person name="Tunlid A."/>
            <person name="Henrissat B."/>
            <person name="Grigoriev I.V."/>
            <person name="Hibbett D.S."/>
            <person name="Martin F."/>
            <person name="Nordberg H.P."/>
            <person name="Cantor M.N."/>
            <person name="Hua S.X."/>
        </authorList>
    </citation>
    <scope>NUCLEOTIDE SEQUENCE [LARGE SCALE GENOMIC DNA]</scope>
    <source>
        <strain evidence="1 2">MUT 4182</strain>
    </source>
</reference>
<sequence length="52" mass="5584">MKVAVVIIILTKTAQNASVVFQHCTASPDTWQVAKLILNLPPLSVPAAEIQN</sequence>
<gene>
    <name evidence="1" type="ORF">M407DRAFT_241472</name>
</gene>
<dbReference type="Proteomes" id="UP000054248">
    <property type="component" value="Unassembled WGS sequence"/>
</dbReference>
<evidence type="ECO:0000313" key="2">
    <source>
        <dbReference type="Proteomes" id="UP000054248"/>
    </source>
</evidence>
<dbReference type="HOGENOM" id="CLU_3088998_0_0_1"/>
<protein>
    <submittedName>
        <fullName evidence="1">Uncharacterized protein</fullName>
    </submittedName>
</protein>
<organism evidence="1 2">
    <name type="scientific">Tulasnella calospora MUT 4182</name>
    <dbReference type="NCBI Taxonomy" id="1051891"/>
    <lineage>
        <taxon>Eukaryota</taxon>
        <taxon>Fungi</taxon>
        <taxon>Dikarya</taxon>
        <taxon>Basidiomycota</taxon>
        <taxon>Agaricomycotina</taxon>
        <taxon>Agaricomycetes</taxon>
        <taxon>Cantharellales</taxon>
        <taxon>Tulasnellaceae</taxon>
        <taxon>Tulasnella</taxon>
    </lineage>
</organism>
<name>A0A0C3MFB3_9AGAM</name>